<evidence type="ECO:0000313" key="7">
    <source>
        <dbReference type="EMBL" id="ABJ87100.1"/>
    </source>
</evidence>
<keyword evidence="3" id="KW-0862">Zinc</keyword>
<evidence type="ECO:0000256" key="5">
    <source>
        <dbReference type="SAM" id="MobiDB-lite"/>
    </source>
</evidence>
<feature type="zinc finger region" description="dksA C4-type" evidence="4">
    <location>
        <begin position="96"/>
        <end position="120"/>
    </location>
</feature>
<dbReference type="SUPFAM" id="SSF109635">
    <property type="entry name" value="DnaK suppressor protein DksA, alpha-hairpin domain"/>
    <property type="match status" value="1"/>
</dbReference>
<feature type="domain" description="Zinc finger DksA/TraR C4-type" evidence="6">
    <location>
        <begin position="91"/>
        <end position="124"/>
    </location>
</feature>
<dbReference type="eggNOG" id="COG1734">
    <property type="taxonomic scope" value="Bacteria"/>
</dbReference>
<dbReference type="KEGG" id="sus:Acid_6174"/>
<dbReference type="InParanoid" id="Q01TC0"/>
<feature type="compositionally biased region" description="Basic and acidic residues" evidence="5">
    <location>
        <begin position="38"/>
        <end position="47"/>
    </location>
</feature>
<dbReference type="GO" id="GO:0008270">
    <property type="term" value="F:zinc ion binding"/>
    <property type="evidence" value="ECO:0007669"/>
    <property type="project" value="UniProtKB-KW"/>
</dbReference>
<dbReference type="InterPro" id="IPR037187">
    <property type="entry name" value="DnaK_N"/>
</dbReference>
<organism evidence="7">
    <name type="scientific">Solibacter usitatus (strain Ellin6076)</name>
    <dbReference type="NCBI Taxonomy" id="234267"/>
    <lineage>
        <taxon>Bacteria</taxon>
        <taxon>Pseudomonadati</taxon>
        <taxon>Acidobacteriota</taxon>
        <taxon>Terriglobia</taxon>
        <taxon>Bryobacterales</taxon>
        <taxon>Solibacteraceae</taxon>
        <taxon>Candidatus Solibacter</taxon>
    </lineage>
</organism>
<accession>Q01TC0</accession>
<keyword evidence="2" id="KW-0863">Zinc-finger</keyword>
<dbReference type="Gene3D" id="1.20.120.910">
    <property type="entry name" value="DksA, coiled-coil domain"/>
    <property type="match status" value="1"/>
</dbReference>
<dbReference type="SUPFAM" id="SSF57716">
    <property type="entry name" value="Glucocorticoid receptor-like (DNA-binding domain)"/>
    <property type="match status" value="1"/>
</dbReference>
<keyword evidence="1" id="KW-0479">Metal-binding</keyword>
<name>Q01TC0_SOLUE</name>
<dbReference type="PANTHER" id="PTHR33823:SF4">
    <property type="entry name" value="GENERAL STRESS PROTEIN 16O"/>
    <property type="match status" value="1"/>
</dbReference>
<feature type="region of interest" description="Disordered" evidence="5">
    <location>
        <begin position="38"/>
        <end position="77"/>
    </location>
</feature>
<protein>
    <submittedName>
        <fullName evidence="7">Transcriptional regulator, TraR/DksA family</fullName>
    </submittedName>
</protein>
<reference evidence="7" key="1">
    <citation type="submission" date="2006-10" db="EMBL/GenBank/DDBJ databases">
        <title>Complete sequence of Solibacter usitatus Ellin6076.</title>
        <authorList>
            <consortium name="US DOE Joint Genome Institute"/>
            <person name="Copeland A."/>
            <person name="Lucas S."/>
            <person name="Lapidus A."/>
            <person name="Barry K."/>
            <person name="Detter J.C."/>
            <person name="Glavina del Rio T."/>
            <person name="Hammon N."/>
            <person name="Israni S."/>
            <person name="Dalin E."/>
            <person name="Tice H."/>
            <person name="Pitluck S."/>
            <person name="Thompson L.S."/>
            <person name="Brettin T."/>
            <person name="Bruce D."/>
            <person name="Han C."/>
            <person name="Tapia R."/>
            <person name="Gilna P."/>
            <person name="Schmutz J."/>
            <person name="Larimer F."/>
            <person name="Land M."/>
            <person name="Hauser L."/>
            <person name="Kyrpides N."/>
            <person name="Mikhailova N."/>
            <person name="Janssen P.H."/>
            <person name="Kuske C.R."/>
            <person name="Richardson P."/>
        </authorList>
    </citation>
    <scope>NUCLEOTIDE SEQUENCE</scope>
    <source>
        <strain evidence="7">Ellin6076</strain>
    </source>
</reference>
<gene>
    <name evidence="7" type="ordered locus">Acid_6174</name>
</gene>
<dbReference type="HOGENOM" id="CLU_043144_2_1_0"/>
<proteinExistence type="predicted"/>
<sequence>MSGPPSIDRLARGDVVNVEHFKEKLLSKRRELVDAIGRAEQEVRTASEGEVGDPLDRSVDDTAADEGLHNSSVDSETLQQVDDALRRIEQGSYGKCVICGKPIEPARLEAIPWTPYCKADQERLETVKGPGSTPTL</sequence>
<dbReference type="STRING" id="234267.Acid_6174"/>
<evidence type="ECO:0000259" key="6">
    <source>
        <dbReference type="Pfam" id="PF01258"/>
    </source>
</evidence>
<evidence type="ECO:0000256" key="2">
    <source>
        <dbReference type="ARBA" id="ARBA00022771"/>
    </source>
</evidence>
<dbReference type="InterPro" id="IPR000962">
    <property type="entry name" value="Znf_DskA_TraR"/>
</dbReference>
<dbReference type="Pfam" id="PF01258">
    <property type="entry name" value="zf-dskA_traR"/>
    <property type="match status" value="1"/>
</dbReference>
<evidence type="ECO:0000256" key="4">
    <source>
        <dbReference type="PROSITE-ProRule" id="PRU00510"/>
    </source>
</evidence>
<evidence type="ECO:0000256" key="1">
    <source>
        <dbReference type="ARBA" id="ARBA00022723"/>
    </source>
</evidence>
<dbReference type="EMBL" id="CP000473">
    <property type="protein sequence ID" value="ABJ87100.1"/>
    <property type="molecule type" value="Genomic_DNA"/>
</dbReference>
<dbReference type="PROSITE" id="PS51128">
    <property type="entry name" value="ZF_DKSA_2"/>
    <property type="match status" value="1"/>
</dbReference>
<dbReference type="AlphaFoldDB" id="Q01TC0"/>
<dbReference type="PANTHER" id="PTHR33823">
    <property type="entry name" value="RNA POLYMERASE-BINDING TRANSCRIPTION FACTOR DKSA-RELATED"/>
    <property type="match status" value="1"/>
</dbReference>
<evidence type="ECO:0000256" key="3">
    <source>
        <dbReference type="ARBA" id="ARBA00022833"/>
    </source>
</evidence>